<dbReference type="HOGENOM" id="CLU_032916_1_1_0"/>
<dbReference type="PRINTS" id="PR00998">
    <property type="entry name" value="CRBOXYPTASET"/>
</dbReference>
<dbReference type="Pfam" id="PF02074">
    <property type="entry name" value="Peptidase_M32"/>
    <property type="match status" value="1"/>
</dbReference>
<comment type="catalytic activity">
    <reaction evidence="7 9">
        <text>Release of a C-terminal amino acid with broad specificity, except for -Pro.</text>
        <dbReference type="EC" id="3.4.17.19"/>
    </reaction>
</comment>
<dbReference type="GO" id="GO:0004181">
    <property type="term" value="F:metallocarboxypeptidase activity"/>
    <property type="evidence" value="ECO:0007669"/>
    <property type="project" value="UniProtKB-UniRule"/>
</dbReference>
<dbReference type="PANTHER" id="PTHR34217:SF1">
    <property type="entry name" value="CARBOXYPEPTIDASE 1"/>
    <property type="match status" value="1"/>
</dbReference>
<dbReference type="eggNOG" id="COG2317">
    <property type="taxonomic scope" value="Bacteria"/>
</dbReference>
<evidence type="ECO:0000256" key="1">
    <source>
        <dbReference type="ARBA" id="ARBA00022645"/>
    </source>
</evidence>
<dbReference type="STRING" id="869210.Marky_0327"/>
<evidence type="ECO:0000256" key="6">
    <source>
        <dbReference type="ARBA" id="ARBA00023049"/>
    </source>
</evidence>
<dbReference type="MEROPS" id="M32.001"/>
<evidence type="ECO:0000256" key="5">
    <source>
        <dbReference type="ARBA" id="ARBA00022833"/>
    </source>
</evidence>
<keyword evidence="13" id="KW-1185">Reference proteome</keyword>
<reference evidence="12 13" key="1">
    <citation type="journal article" date="2012" name="Stand. Genomic Sci.">
        <title>Complete genome sequence of the aerobic, heterotroph Marinithermus hydrothermalis type strain (T1(T)) from a deep-sea hydrothermal vent chimney.</title>
        <authorList>
            <person name="Copeland A."/>
            <person name="Gu W."/>
            <person name="Yasawong M."/>
            <person name="Lapidus A."/>
            <person name="Lucas S."/>
            <person name="Deshpande S."/>
            <person name="Pagani I."/>
            <person name="Tapia R."/>
            <person name="Cheng J.F."/>
            <person name="Goodwin L.A."/>
            <person name="Pitluck S."/>
            <person name="Liolios K."/>
            <person name="Ivanova N."/>
            <person name="Mavromatis K."/>
            <person name="Mikhailova N."/>
            <person name="Pati A."/>
            <person name="Chen A."/>
            <person name="Palaniappan K."/>
            <person name="Land M."/>
            <person name="Pan C."/>
            <person name="Brambilla E.M."/>
            <person name="Rohde M."/>
            <person name="Tindall B.J."/>
            <person name="Sikorski J."/>
            <person name="Goker M."/>
            <person name="Detter J.C."/>
            <person name="Bristow J."/>
            <person name="Eisen J.A."/>
            <person name="Markowitz V."/>
            <person name="Hugenholtz P."/>
            <person name="Kyrpides N.C."/>
            <person name="Klenk H.P."/>
            <person name="Woyke T."/>
        </authorList>
    </citation>
    <scope>NUCLEOTIDE SEQUENCE [LARGE SCALE GENOMIC DNA]</scope>
    <source>
        <strain evidence="13">DSM 14884 / JCM 11576 / T1</strain>
    </source>
</reference>
<evidence type="ECO:0000256" key="9">
    <source>
        <dbReference type="PIRNR" id="PIRNR006615"/>
    </source>
</evidence>
<evidence type="ECO:0000256" key="4">
    <source>
        <dbReference type="ARBA" id="ARBA00022801"/>
    </source>
</evidence>
<feature type="binding site" evidence="10">
    <location>
        <position position="275"/>
    </location>
    <ligand>
        <name>Zn(2+)</name>
        <dbReference type="ChEBI" id="CHEBI:29105"/>
        <note>catalytic</note>
    </ligand>
</feature>
<sequence>MNKGMRPREAYEWLLTHHKESAYLGSVRALLAWDQRTQIPPKGHAHRAQQVALLTKLLHQRATDPRIGEMLEILEGSEFTQEPTAPEAVNIREWRRAYEKARKIPERLAVELARTTAQAESAWEAARPQNDWAAFKPHLEKVLELTREVAEALGYEREPYDALLDGYEPGETTARLEPIFARLREALVDLLGRIQNAPRRPDTSVLHRHYPRSAQEAFAKAVAARIGYDFEAGRLDPTAHPFAIAIGPGDVRITTRYDENYFSGAFFGTIHEAGHAMYEQGLPAEHWGTPMGEPVSLGIHESQSRMWENMVGRSLGFWRYFFPEAQRHFEALKDVDLEAFHFAVNAVEPSLIRVEADEVTYNLHILLRFELELALLRGELEVADLPEAWNEKMRAYLGLTPPDYRDGVMQDVHWSAGLIGYFPTYTLGNLYAAQFFAKAQEELGDLEAMFAQGEFAPLLEWLREQIHRQGMRYHPRDLVRAVTGEEVSPEPLIRYLNAKFGALYEV</sequence>
<dbReference type="PANTHER" id="PTHR34217">
    <property type="entry name" value="METAL-DEPENDENT CARBOXYPEPTIDASE"/>
    <property type="match status" value="1"/>
</dbReference>
<keyword evidence="5 10" id="KW-0862">Zinc</keyword>
<dbReference type="FunFam" id="1.10.1370.30:FF:000003">
    <property type="entry name" value="Thermostable carboxypeptidase 1"/>
    <property type="match status" value="1"/>
</dbReference>
<comment type="function">
    <text evidence="9">Broad specificity carboxypetidase that releases amino acids sequentially from the C-terminus, including neutral, aromatic, polar and basic residues.</text>
</comment>
<name>F2NPY0_MARHT</name>
<dbReference type="InterPro" id="IPR001333">
    <property type="entry name" value="Peptidase_M32_Taq"/>
</dbReference>
<keyword evidence="1 9" id="KW-0121">Carboxypeptidase</keyword>
<dbReference type="EC" id="3.4.17.19" evidence="9"/>
<keyword evidence="3 9" id="KW-0479">Metal-binding</keyword>
<proteinExistence type="inferred from homology"/>
<dbReference type="Gene3D" id="1.10.1370.30">
    <property type="match status" value="1"/>
</dbReference>
<evidence type="ECO:0000313" key="12">
    <source>
        <dbReference type="EMBL" id="AEB11081.1"/>
    </source>
</evidence>
<keyword evidence="6 9" id="KW-0482">Metalloprotease</keyword>
<evidence type="ECO:0000313" key="13">
    <source>
        <dbReference type="Proteomes" id="UP000007030"/>
    </source>
</evidence>
<comment type="similarity">
    <text evidence="8 9">Belongs to the peptidase M32 family.</text>
</comment>
<organism evidence="12 13">
    <name type="scientific">Marinithermus hydrothermalis (strain DSM 14884 / JCM 11576 / T1)</name>
    <dbReference type="NCBI Taxonomy" id="869210"/>
    <lineage>
        <taxon>Bacteria</taxon>
        <taxon>Thermotogati</taxon>
        <taxon>Deinococcota</taxon>
        <taxon>Deinococci</taxon>
        <taxon>Thermales</taxon>
        <taxon>Thermaceae</taxon>
        <taxon>Marinithermus</taxon>
    </lineage>
</organism>
<keyword evidence="4 9" id="KW-0378">Hydrolase</keyword>
<dbReference type="AlphaFoldDB" id="F2NPY0"/>
<accession>F2NPY0</accession>
<protein>
    <recommendedName>
        <fullName evidence="9">Metal-dependent carboxypeptidase</fullName>
        <ecNumber evidence="9">3.4.17.19</ecNumber>
    </recommendedName>
</protein>
<dbReference type="Proteomes" id="UP000007030">
    <property type="component" value="Chromosome"/>
</dbReference>
<evidence type="ECO:0000256" key="11">
    <source>
        <dbReference type="PIRSR" id="PIRSR006615-2"/>
    </source>
</evidence>
<evidence type="ECO:0000256" key="3">
    <source>
        <dbReference type="ARBA" id="ARBA00022723"/>
    </source>
</evidence>
<dbReference type="CDD" id="cd06460">
    <property type="entry name" value="M32_Taq"/>
    <property type="match status" value="1"/>
</dbReference>
<evidence type="ECO:0000256" key="2">
    <source>
        <dbReference type="ARBA" id="ARBA00022670"/>
    </source>
</evidence>
<feature type="binding site" evidence="10">
    <location>
        <position position="271"/>
    </location>
    <ligand>
        <name>Zn(2+)</name>
        <dbReference type="ChEBI" id="CHEBI:29105"/>
        <note>catalytic</note>
    </ligand>
</feature>
<dbReference type="KEGG" id="mhd:Marky_0327"/>
<dbReference type="SUPFAM" id="SSF55486">
    <property type="entry name" value="Metalloproteases ('zincins'), catalytic domain"/>
    <property type="match status" value="1"/>
</dbReference>
<dbReference type="GO" id="GO:0006508">
    <property type="term" value="P:proteolysis"/>
    <property type="evidence" value="ECO:0007669"/>
    <property type="project" value="UniProtKB-UniRule"/>
</dbReference>
<gene>
    <name evidence="12" type="ordered locus">Marky_0327</name>
</gene>
<evidence type="ECO:0000256" key="8">
    <source>
        <dbReference type="ARBA" id="ARBA00061580"/>
    </source>
</evidence>
<dbReference type="GO" id="GO:0008270">
    <property type="term" value="F:zinc ion binding"/>
    <property type="evidence" value="ECO:0007669"/>
    <property type="project" value="UniProtKB-ARBA"/>
</dbReference>
<feature type="active site" description="Proton donor/acceptor" evidence="11">
    <location>
        <position position="272"/>
    </location>
</feature>
<evidence type="ECO:0000256" key="7">
    <source>
        <dbReference type="ARBA" id="ARBA00052755"/>
    </source>
</evidence>
<evidence type="ECO:0000256" key="10">
    <source>
        <dbReference type="PIRSR" id="PIRSR006615-1"/>
    </source>
</evidence>
<comment type="cofactor">
    <cofactor evidence="10">
        <name>Zn(2+)</name>
        <dbReference type="ChEBI" id="CHEBI:29105"/>
    </cofactor>
    <text evidence="10">Binds 1 zinc ion per subunit.</text>
</comment>
<feature type="binding site" evidence="10">
    <location>
        <position position="301"/>
    </location>
    <ligand>
        <name>Zn(2+)</name>
        <dbReference type="ChEBI" id="CHEBI:29105"/>
        <note>catalytic</note>
    </ligand>
</feature>
<dbReference type="PIRSF" id="PIRSF006615">
    <property type="entry name" value="Zn_crbxpep_Taq"/>
    <property type="match status" value="1"/>
</dbReference>
<dbReference type="EMBL" id="CP002630">
    <property type="protein sequence ID" value="AEB11081.1"/>
    <property type="molecule type" value="Genomic_DNA"/>
</dbReference>
<dbReference type="PROSITE" id="PS52034">
    <property type="entry name" value="PEPTIDASE_M32"/>
    <property type="match status" value="1"/>
</dbReference>
<keyword evidence="2 9" id="KW-0645">Protease</keyword>